<proteinExistence type="predicted"/>
<evidence type="ECO:0000313" key="1">
    <source>
        <dbReference type="EMBL" id="GBG60847.1"/>
    </source>
</evidence>
<protein>
    <submittedName>
        <fullName evidence="1">Uncharacterized protein</fullName>
    </submittedName>
</protein>
<dbReference type="AlphaFoldDB" id="A0A388JSW1"/>
<sequence length="273" mass="30503">MYDIATFIDPLPSYVGKRDDYLMMALDFPQGQPFSSDDVIPYRVGGREYMIHIAHTHFDSHCPCGPPKLSLRSANTPRGRRRQGPAALHAIRRPRRLTEGGLSHASCPTFAATLTWQPHQMWDWQGSVGVCGRGLRGGSNVPMASMGDDQHRAADWLSSIRCRLQVMVDALRSQLGARFEVGGGAASSDPPFQEGMSNMLRVIRELEEGPPFQWDGLIDSQQDETLKRCCYDIFEVGQDVYAALEEEWYLYLETEEGHDTDAGIISCEHVNNG</sequence>
<reference evidence="1 2" key="1">
    <citation type="journal article" date="2018" name="Cell">
        <title>The Chara Genome: Secondary Complexity and Implications for Plant Terrestrialization.</title>
        <authorList>
            <person name="Nishiyama T."/>
            <person name="Sakayama H."/>
            <person name="Vries J.D."/>
            <person name="Buschmann H."/>
            <person name="Saint-Marcoux D."/>
            <person name="Ullrich K.K."/>
            <person name="Haas F.B."/>
            <person name="Vanderstraeten L."/>
            <person name="Becker D."/>
            <person name="Lang D."/>
            <person name="Vosolsobe S."/>
            <person name="Rombauts S."/>
            <person name="Wilhelmsson P.K.I."/>
            <person name="Janitza P."/>
            <person name="Kern R."/>
            <person name="Heyl A."/>
            <person name="Rumpler F."/>
            <person name="Villalobos L.I.A.C."/>
            <person name="Clay J.M."/>
            <person name="Skokan R."/>
            <person name="Toyoda A."/>
            <person name="Suzuki Y."/>
            <person name="Kagoshima H."/>
            <person name="Schijlen E."/>
            <person name="Tajeshwar N."/>
            <person name="Catarino B."/>
            <person name="Hetherington A.J."/>
            <person name="Saltykova A."/>
            <person name="Bonnot C."/>
            <person name="Breuninger H."/>
            <person name="Symeonidi A."/>
            <person name="Radhakrishnan G.V."/>
            <person name="Van Nieuwerburgh F."/>
            <person name="Deforce D."/>
            <person name="Chang C."/>
            <person name="Karol K.G."/>
            <person name="Hedrich R."/>
            <person name="Ulvskov P."/>
            <person name="Glockner G."/>
            <person name="Delwiche C.F."/>
            <person name="Petrasek J."/>
            <person name="Van de Peer Y."/>
            <person name="Friml J."/>
            <person name="Beilby M."/>
            <person name="Dolan L."/>
            <person name="Kohara Y."/>
            <person name="Sugano S."/>
            <person name="Fujiyama A."/>
            <person name="Delaux P.-M."/>
            <person name="Quint M."/>
            <person name="TheiBen G."/>
            <person name="Hagemann M."/>
            <person name="Harholt J."/>
            <person name="Dunand C."/>
            <person name="Zachgo S."/>
            <person name="Langdale J."/>
            <person name="Maumus F."/>
            <person name="Straeten D.V.D."/>
            <person name="Gould S.B."/>
            <person name="Rensing S.A."/>
        </authorList>
    </citation>
    <scope>NUCLEOTIDE SEQUENCE [LARGE SCALE GENOMIC DNA]</scope>
    <source>
        <strain evidence="1 2">S276</strain>
    </source>
</reference>
<accession>A0A388JSW1</accession>
<dbReference type="Gramene" id="GBG60847">
    <property type="protein sequence ID" value="GBG60847"/>
    <property type="gene ID" value="CBR_g15969"/>
</dbReference>
<organism evidence="1 2">
    <name type="scientific">Chara braunii</name>
    <name type="common">Braun's stonewort</name>
    <dbReference type="NCBI Taxonomy" id="69332"/>
    <lineage>
        <taxon>Eukaryota</taxon>
        <taxon>Viridiplantae</taxon>
        <taxon>Streptophyta</taxon>
        <taxon>Charophyceae</taxon>
        <taxon>Charales</taxon>
        <taxon>Characeae</taxon>
        <taxon>Chara</taxon>
    </lineage>
</organism>
<dbReference type="EMBL" id="BFEA01000015">
    <property type="protein sequence ID" value="GBG60847.1"/>
    <property type="molecule type" value="Genomic_DNA"/>
</dbReference>
<name>A0A388JSW1_CHABU</name>
<dbReference type="Proteomes" id="UP000265515">
    <property type="component" value="Unassembled WGS sequence"/>
</dbReference>
<gene>
    <name evidence="1" type="ORF">CBR_g15969</name>
</gene>
<comment type="caution">
    <text evidence="1">The sequence shown here is derived from an EMBL/GenBank/DDBJ whole genome shotgun (WGS) entry which is preliminary data.</text>
</comment>
<evidence type="ECO:0000313" key="2">
    <source>
        <dbReference type="Proteomes" id="UP000265515"/>
    </source>
</evidence>
<keyword evidence="2" id="KW-1185">Reference proteome</keyword>